<sequence length="80" mass="9135">MKIFDWLALLRRHSGARCACTAVTDMTRHDQPRTRLAMARDAWVIALAQRLCVDMPLLIDSLPSVPARAPLNQRDEVRHD</sequence>
<dbReference type="AlphaFoldDB" id="A0A158IYD7"/>
<evidence type="ECO:0000313" key="1">
    <source>
        <dbReference type="EMBL" id="SAL61100.1"/>
    </source>
</evidence>
<dbReference type="EMBL" id="FCON02000030">
    <property type="protein sequence ID" value="SAL61100.1"/>
    <property type="molecule type" value="Genomic_DNA"/>
</dbReference>
<dbReference type="OrthoDB" id="9991838at2"/>
<organism evidence="1 2">
    <name type="scientific">Caballeronia choica</name>
    <dbReference type="NCBI Taxonomy" id="326476"/>
    <lineage>
        <taxon>Bacteria</taxon>
        <taxon>Pseudomonadati</taxon>
        <taxon>Pseudomonadota</taxon>
        <taxon>Betaproteobacteria</taxon>
        <taxon>Burkholderiales</taxon>
        <taxon>Burkholderiaceae</taxon>
        <taxon>Caballeronia</taxon>
    </lineage>
</organism>
<dbReference type="Proteomes" id="UP000054770">
    <property type="component" value="Unassembled WGS sequence"/>
</dbReference>
<dbReference type="RefSeq" id="WP_087645266.1">
    <property type="nucleotide sequence ID" value="NZ_FCON02000030.1"/>
</dbReference>
<protein>
    <submittedName>
        <fullName evidence="1">Uncharacterized protein</fullName>
    </submittedName>
</protein>
<name>A0A158IYD7_9BURK</name>
<comment type="caution">
    <text evidence="1">The sequence shown here is derived from an EMBL/GenBank/DDBJ whole genome shotgun (WGS) entry which is preliminary data.</text>
</comment>
<keyword evidence="2" id="KW-1185">Reference proteome</keyword>
<gene>
    <name evidence="1" type="ORF">AWB68_03150</name>
</gene>
<reference evidence="1" key="1">
    <citation type="submission" date="2016-01" db="EMBL/GenBank/DDBJ databases">
        <authorList>
            <person name="Peeters C."/>
        </authorList>
    </citation>
    <scope>NUCLEOTIDE SEQUENCE [LARGE SCALE GENOMIC DNA]</scope>
    <source>
        <strain evidence="1">LMG 22940</strain>
    </source>
</reference>
<accession>A0A158IYD7</accession>
<proteinExistence type="predicted"/>
<evidence type="ECO:0000313" key="2">
    <source>
        <dbReference type="Proteomes" id="UP000054770"/>
    </source>
</evidence>